<name>A0A557SEJ4_9RHOO</name>
<evidence type="ECO:0000256" key="2">
    <source>
        <dbReference type="ARBA" id="ARBA00022729"/>
    </source>
</evidence>
<evidence type="ECO:0000313" key="7">
    <source>
        <dbReference type="EMBL" id="TVO75772.1"/>
    </source>
</evidence>
<dbReference type="AlphaFoldDB" id="A0A557SEJ4"/>
<proteinExistence type="predicted"/>
<evidence type="ECO:0000256" key="3">
    <source>
        <dbReference type="ARBA" id="ARBA00023136"/>
    </source>
</evidence>
<keyword evidence="5" id="KW-0449">Lipoprotein</keyword>
<evidence type="ECO:0000259" key="6">
    <source>
        <dbReference type="Pfam" id="PF05433"/>
    </source>
</evidence>
<dbReference type="InterPro" id="IPR051407">
    <property type="entry name" value="Bact_OM_lipoprot/Surf_antigen"/>
</dbReference>
<evidence type="ECO:0000313" key="8">
    <source>
        <dbReference type="Proteomes" id="UP000318349"/>
    </source>
</evidence>
<feature type="domain" description="Glycine zipper 2TM" evidence="6">
    <location>
        <begin position="66"/>
        <end position="107"/>
    </location>
</feature>
<dbReference type="Proteomes" id="UP000318349">
    <property type="component" value="Unassembled WGS sequence"/>
</dbReference>
<comment type="caution">
    <text evidence="7">The sequence shown here is derived from an EMBL/GenBank/DDBJ whole genome shotgun (WGS) entry which is preliminary data.</text>
</comment>
<keyword evidence="2" id="KW-0732">Signal</keyword>
<gene>
    <name evidence="7" type="ORF">FHP89_12535</name>
</gene>
<evidence type="ECO:0000256" key="4">
    <source>
        <dbReference type="ARBA" id="ARBA00023139"/>
    </source>
</evidence>
<dbReference type="PANTHER" id="PTHR35603">
    <property type="match status" value="1"/>
</dbReference>
<organism evidence="7 8">
    <name type="scientific">Denitromonas halophila</name>
    <dbReference type="NCBI Taxonomy" id="1629404"/>
    <lineage>
        <taxon>Bacteria</taxon>
        <taxon>Pseudomonadati</taxon>
        <taxon>Pseudomonadota</taxon>
        <taxon>Betaproteobacteria</taxon>
        <taxon>Rhodocyclales</taxon>
        <taxon>Zoogloeaceae</taxon>
        <taxon>Denitromonas</taxon>
    </lineage>
</organism>
<evidence type="ECO:0000256" key="5">
    <source>
        <dbReference type="ARBA" id="ARBA00023288"/>
    </source>
</evidence>
<accession>A0A557SEJ4</accession>
<protein>
    <submittedName>
        <fullName evidence="7">Glycine zipper 2TM domain-containing protein</fullName>
    </submittedName>
</protein>
<reference evidence="7 8" key="1">
    <citation type="submission" date="2019-07" db="EMBL/GenBank/DDBJ databases">
        <title>The pathways for chlorine oxyanion respiration interact through the shared metabolite chlorate.</title>
        <authorList>
            <person name="Barnum T.P."/>
            <person name="Cheng Y."/>
            <person name="Hill K.A."/>
            <person name="Lucas L.N."/>
            <person name="Carlson H.K."/>
            <person name="Coates J.D."/>
        </authorList>
    </citation>
    <scope>NUCLEOTIDE SEQUENCE [LARGE SCALE GENOMIC DNA]</scope>
    <source>
        <strain evidence="7 8">SFB-1</strain>
    </source>
</reference>
<dbReference type="Pfam" id="PF05433">
    <property type="entry name" value="Rick_17kDa_Anti"/>
    <property type="match status" value="1"/>
</dbReference>
<dbReference type="PANTHER" id="PTHR35603:SF1">
    <property type="entry name" value="OUTER MEMBRANE LIPOPROTEIN SLYB"/>
    <property type="match status" value="1"/>
</dbReference>
<dbReference type="GO" id="GO:0009279">
    <property type="term" value="C:cell outer membrane"/>
    <property type="evidence" value="ECO:0007669"/>
    <property type="project" value="UniProtKB-SubCell"/>
</dbReference>
<comment type="subcellular location">
    <subcellularLocation>
        <location evidence="1">Cell outer membrane</location>
        <topology evidence="1">Lipid-anchor</topology>
    </subcellularLocation>
</comment>
<keyword evidence="3" id="KW-0472">Membrane</keyword>
<keyword evidence="4" id="KW-0564">Palmitate</keyword>
<evidence type="ECO:0000256" key="1">
    <source>
        <dbReference type="ARBA" id="ARBA00004459"/>
    </source>
</evidence>
<sequence length="158" mass="15980">MVMDWIQRNGRALLLASVALIGVSGCAGSLTGDTYSRGEARRAMVVKFGTVQSVRLVKLEGTKSPVGTIAGGAIGGIAGSSIGRGKGAAVGAVLGAVAGGLAGSAVEEGVTRSQGVEVTVRMDDGRYMAVVQEDAGEGFRAGERVRIVQDGGTMRVTR</sequence>
<dbReference type="EMBL" id="VMNI01000011">
    <property type="protein sequence ID" value="TVO75772.1"/>
    <property type="molecule type" value="Genomic_DNA"/>
</dbReference>
<dbReference type="InterPro" id="IPR008816">
    <property type="entry name" value="Gly_zipper_2TM_dom"/>
</dbReference>